<sequence length="342" mass="38317">MANKLFHVFISSTYADLQEERQRISEALSKAGHVPEGMELFPASSQKQFDFIKRIIDRCDYYVIVLAGRYGSTLPDGKSFTQLEYEYALQKELPTLAFLRSDLNQLTVAKVEADAEKSRRLDELRKRIEQSSLVDYWTAPDQLATKVVAAIAQEVAANPGIGWIRGDRAASDELLNEINDLRKVNDELRSALAQAQPRISVPNLAKLTDTFEIHYEYKTNRSDLKRSSTIKLTWQEILAIVGPGLRTTSNTSAVHTALDSYLKDVARHSYSFVSFSTTDKKRILNQLELLGYVKGTIYNLQGGGQGLFYQLTSNGVAEVVRLNAVVSNTLENTESVERIGEA</sequence>
<feature type="domain" description="DUF4062" evidence="1">
    <location>
        <begin position="8"/>
        <end position="88"/>
    </location>
</feature>
<name>A0ABS5G681_9BRAD</name>
<comment type="caution">
    <text evidence="2">The sequence shown here is derived from an EMBL/GenBank/DDBJ whole genome shotgun (WGS) entry which is preliminary data.</text>
</comment>
<evidence type="ECO:0000259" key="1">
    <source>
        <dbReference type="Pfam" id="PF13271"/>
    </source>
</evidence>
<dbReference type="EMBL" id="JAFCLK010000011">
    <property type="protein sequence ID" value="MBR1136834.1"/>
    <property type="molecule type" value="Genomic_DNA"/>
</dbReference>
<reference evidence="3" key="1">
    <citation type="journal article" date="2021" name="ISME J.">
        <title>Evolutionary origin and ecological implication of a unique nif island in free-living Bradyrhizobium lineages.</title>
        <authorList>
            <person name="Tao J."/>
        </authorList>
    </citation>
    <scope>NUCLEOTIDE SEQUENCE [LARGE SCALE GENOMIC DNA]</scope>
    <source>
        <strain evidence="3">SZCCT0094</strain>
    </source>
</reference>
<dbReference type="InterPro" id="IPR025139">
    <property type="entry name" value="DUF4062"/>
</dbReference>
<gene>
    <name evidence="2" type="ORF">JQ619_13740</name>
</gene>
<evidence type="ECO:0000313" key="3">
    <source>
        <dbReference type="Proteomes" id="UP001314635"/>
    </source>
</evidence>
<evidence type="ECO:0000313" key="2">
    <source>
        <dbReference type="EMBL" id="MBR1136834.1"/>
    </source>
</evidence>
<organism evidence="2 3">
    <name type="scientific">Bradyrhizobium denitrificans</name>
    <dbReference type="NCBI Taxonomy" id="2734912"/>
    <lineage>
        <taxon>Bacteria</taxon>
        <taxon>Pseudomonadati</taxon>
        <taxon>Pseudomonadota</taxon>
        <taxon>Alphaproteobacteria</taxon>
        <taxon>Hyphomicrobiales</taxon>
        <taxon>Nitrobacteraceae</taxon>
        <taxon>Bradyrhizobium</taxon>
    </lineage>
</organism>
<accession>A0ABS5G681</accession>
<dbReference type="Proteomes" id="UP001314635">
    <property type="component" value="Unassembled WGS sequence"/>
</dbReference>
<dbReference type="RefSeq" id="WP_172237063.1">
    <property type="nucleotide sequence ID" value="NZ_JABFDP010000014.1"/>
</dbReference>
<dbReference type="Pfam" id="PF13271">
    <property type="entry name" value="DUF4062"/>
    <property type="match status" value="1"/>
</dbReference>
<keyword evidence="3" id="KW-1185">Reference proteome</keyword>
<proteinExistence type="predicted"/>
<protein>
    <submittedName>
        <fullName evidence="2">DUF4062 domain-containing protein</fullName>
    </submittedName>
</protein>